<evidence type="ECO:0000256" key="1">
    <source>
        <dbReference type="SAM" id="SignalP"/>
    </source>
</evidence>
<comment type="caution">
    <text evidence="2">The sequence shown here is derived from an EMBL/GenBank/DDBJ whole genome shotgun (WGS) entry which is preliminary data.</text>
</comment>
<accession>A0ABS1WV24</accession>
<sequence length="537" mass="60072">MKTAASLLLSLLAFLASPFHAAAADAAPPAIADREKVLDAMKRATTFMTDKVAYKGGYVWTYLPDMSRRWGEMEARETMIWLQPPGTSSMGHVFLDAYHATGDEFYYRAAEQVGAALIWGQHPSGGWNYVVDFGGDRSLRDWYATIGRNAWRLEEFQHYYGNATFDDEVTADAAKFLLRLYVEKHDPRYKPALDKAIQFVLDSQYPIGGWPQRYPLSEEFSKHGRPDYTSFLTFNDDVSAQNVYFLIFCYEALGDERLLDPITRGMNFFLSAQQGPPQPGWGLQYTLDVRPAGARSYEPNSLATHTTASNIAHMIRFYELTGDSKFLARVPEALDWLQSLRLSNAGGDGQAITVPTFIELGTNKPLYVHRRGSNVLNGEYYVDNDPRRTLGHYSPTRRIDIAGLRQRYEAAKAKSAQELAKESPLFPGPDATELPRLFATMYEPVPSGDIRTLAASSLGSLNAEGYWPAPLRMTSHPYKGDGSKQVAKGDFASTQVGDEHDTSPFPHPNPPMGISTAEYMKHMNVLIQWLDTVPSAR</sequence>
<protein>
    <recommendedName>
        <fullName evidence="4">Pectate lyase</fullName>
    </recommendedName>
</protein>
<evidence type="ECO:0000313" key="3">
    <source>
        <dbReference type="Proteomes" id="UP000661077"/>
    </source>
</evidence>
<evidence type="ECO:0008006" key="4">
    <source>
        <dbReference type="Google" id="ProtNLM"/>
    </source>
</evidence>
<organism evidence="2 3">
    <name type="scientific">Steroidobacter gossypii</name>
    <dbReference type="NCBI Taxonomy" id="2805490"/>
    <lineage>
        <taxon>Bacteria</taxon>
        <taxon>Pseudomonadati</taxon>
        <taxon>Pseudomonadota</taxon>
        <taxon>Gammaproteobacteria</taxon>
        <taxon>Steroidobacterales</taxon>
        <taxon>Steroidobacteraceae</taxon>
        <taxon>Steroidobacter</taxon>
    </lineage>
</organism>
<evidence type="ECO:0000313" key="2">
    <source>
        <dbReference type="EMBL" id="MBM0104824.1"/>
    </source>
</evidence>
<keyword evidence="1" id="KW-0732">Signal</keyword>
<keyword evidence="3" id="KW-1185">Reference proteome</keyword>
<dbReference type="Gene3D" id="1.50.10.20">
    <property type="match status" value="1"/>
</dbReference>
<dbReference type="Proteomes" id="UP000661077">
    <property type="component" value="Unassembled WGS sequence"/>
</dbReference>
<dbReference type="RefSeq" id="WP_203166894.1">
    <property type="nucleotide sequence ID" value="NZ_JAEVLS010000002.1"/>
</dbReference>
<dbReference type="EMBL" id="JAEVLS010000002">
    <property type="protein sequence ID" value="MBM0104824.1"/>
    <property type="molecule type" value="Genomic_DNA"/>
</dbReference>
<feature type="signal peptide" evidence="1">
    <location>
        <begin position="1"/>
        <end position="21"/>
    </location>
</feature>
<dbReference type="Pfam" id="PF09492">
    <property type="entry name" value="Pec_lyase"/>
    <property type="match status" value="1"/>
</dbReference>
<dbReference type="SUPFAM" id="SSF81853">
    <property type="entry name" value="Family 10 polysaccharide lyase"/>
    <property type="match status" value="1"/>
</dbReference>
<reference evidence="2 3" key="1">
    <citation type="journal article" date="2021" name="Int. J. Syst. Evol. Microbiol.">
        <title>Steroidobacter gossypii sp. nov., isolated from soil of cotton cropping field.</title>
        <authorList>
            <person name="Huang R."/>
            <person name="Yang S."/>
            <person name="Zhen C."/>
            <person name="Liu W."/>
        </authorList>
    </citation>
    <scope>NUCLEOTIDE SEQUENCE [LARGE SCALE GENOMIC DNA]</scope>
    <source>
        <strain evidence="2 3">S1-65</strain>
    </source>
</reference>
<proteinExistence type="predicted"/>
<gene>
    <name evidence="2" type="ORF">JM946_08695</name>
</gene>
<dbReference type="InterPro" id="IPR012669">
    <property type="entry name" value="Pectate_lyase"/>
</dbReference>
<name>A0ABS1WV24_9GAMM</name>
<feature type="chain" id="PRO_5045442350" description="Pectate lyase" evidence="1">
    <location>
        <begin position="22"/>
        <end position="537"/>
    </location>
</feature>